<accession>A0ABU8KB54</accession>
<proteinExistence type="predicted"/>
<gene>
    <name evidence="2" type="ORF">O7A05_09205</name>
</gene>
<protein>
    <recommendedName>
        <fullName evidence="4">Alpha/beta hydrolase</fullName>
    </recommendedName>
</protein>
<comment type="caution">
    <text evidence="2">The sequence shown here is derived from an EMBL/GenBank/DDBJ whole genome shotgun (WGS) entry which is preliminary data.</text>
</comment>
<feature type="chain" id="PRO_5047103026" description="Alpha/beta hydrolase" evidence="1">
    <location>
        <begin position="17"/>
        <end position="94"/>
    </location>
</feature>
<reference evidence="2 3" key="1">
    <citation type="submission" date="2022-12" db="EMBL/GenBank/DDBJ databases">
        <authorList>
            <person name="Muema E."/>
        </authorList>
    </citation>
    <scope>NUCLEOTIDE SEQUENCE [LARGE SCALE GENOMIC DNA]</scope>
    <source>
        <strain evidence="3">1330</strain>
    </source>
</reference>
<dbReference type="Proteomes" id="UP001366503">
    <property type="component" value="Unassembled WGS sequence"/>
</dbReference>
<feature type="signal peptide" evidence="1">
    <location>
        <begin position="1"/>
        <end position="16"/>
    </location>
</feature>
<evidence type="ECO:0000313" key="2">
    <source>
        <dbReference type="EMBL" id="MEI9402340.1"/>
    </source>
</evidence>
<evidence type="ECO:0000256" key="1">
    <source>
        <dbReference type="SAM" id="SignalP"/>
    </source>
</evidence>
<keyword evidence="3" id="KW-1185">Reference proteome</keyword>
<name>A0ABU8KB54_9HYPH</name>
<evidence type="ECO:0008006" key="4">
    <source>
        <dbReference type="Google" id="ProtNLM"/>
    </source>
</evidence>
<evidence type="ECO:0000313" key="3">
    <source>
        <dbReference type="Proteomes" id="UP001366503"/>
    </source>
</evidence>
<dbReference type="RefSeq" id="WP_337092677.1">
    <property type="nucleotide sequence ID" value="NZ_JAPYKO010000004.1"/>
</dbReference>
<organism evidence="2 3">
    <name type="scientific">Mesorhizobium argentiipisi</name>
    <dbReference type="NCBI Taxonomy" id="3015175"/>
    <lineage>
        <taxon>Bacteria</taxon>
        <taxon>Pseudomonadati</taxon>
        <taxon>Pseudomonadota</taxon>
        <taxon>Alphaproteobacteria</taxon>
        <taxon>Hyphomicrobiales</taxon>
        <taxon>Phyllobacteriaceae</taxon>
        <taxon>Mesorhizobium</taxon>
    </lineage>
</organism>
<dbReference type="EMBL" id="JAPYKO010000004">
    <property type="protein sequence ID" value="MEI9402340.1"/>
    <property type="molecule type" value="Genomic_DNA"/>
</dbReference>
<keyword evidence="1" id="KW-0732">Signal</keyword>
<sequence length="94" mass="9996">MSAIFAVCCLAFPACAAPAAEFATVSVASMKHELPAPPILAVPGGFAIMRASEDMVRKPATLGAKRTVAATFADYRFKPRAADWHRTFAVPWAT</sequence>